<protein>
    <submittedName>
        <fullName evidence="1">Tellurite resistance protein TerB</fullName>
    </submittedName>
</protein>
<dbReference type="Gene3D" id="1.10.3680.10">
    <property type="entry name" value="TerB-like"/>
    <property type="match status" value="1"/>
</dbReference>
<name>A0A2W4U4G5_9CYAN</name>
<comment type="caution">
    <text evidence="1">The sequence shown here is derived from an EMBL/GenBank/DDBJ whole genome shotgun (WGS) entry which is preliminary data.</text>
</comment>
<dbReference type="CDD" id="cd07176">
    <property type="entry name" value="terB"/>
    <property type="match status" value="1"/>
</dbReference>
<dbReference type="InterPro" id="IPR029024">
    <property type="entry name" value="TerB-like"/>
</dbReference>
<dbReference type="Proteomes" id="UP000249354">
    <property type="component" value="Unassembled WGS sequence"/>
</dbReference>
<evidence type="ECO:0000313" key="1">
    <source>
        <dbReference type="EMBL" id="PZO15014.1"/>
    </source>
</evidence>
<dbReference type="EMBL" id="QBMC01000100">
    <property type="protein sequence ID" value="PZO15014.1"/>
    <property type="molecule type" value="Genomic_DNA"/>
</dbReference>
<reference evidence="2" key="1">
    <citation type="submission" date="2018-04" db="EMBL/GenBank/DDBJ databases">
        <authorList>
            <person name="Cornet L."/>
        </authorList>
    </citation>
    <scope>NUCLEOTIDE SEQUENCE [LARGE SCALE GENOMIC DNA]</scope>
</reference>
<organism evidence="1 2">
    <name type="scientific">Leptolyngbya foveolarum</name>
    <dbReference type="NCBI Taxonomy" id="47253"/>
    <lineage>
        <taxon>Bacteria</taxon>
        <taxon>Bacillati</taxon>
        <taxon>Cyanobacteriota</taxon>
        <taxon>Cyanophyceae</taxon>
        <taxon>Leptolyngbyales</taxon>
        <taxon>Leptolyngbyaceae</taxon>
        <taxon>Leptolyngbya group</taxon>
        <taxon>Leptolyngbya</taxon>
    </lineage>
</organism>
<dbReference type="SUPFAM" id="SSF158682">
    <property type="entry name" value="TerB-like"/>
    <property type="match status" value="1"/>
</dbReference>
<dbReference type="AlphaFoldDB" id="A0A2W4U4G5"/>
<accession>A0A2W4U4G5</accession>
<reference evidence="1 2" key="2">
    <citation type="submission" date="2018-06" db="EMBL/GenBank/DDBJ databases">
        <title>Metagenomic assembly of (sub)arctic Cyanobacteria and their associated microbiome from non-axenic cultures.</title>
        <authorList>
            <person name="Baurain D."/>
        </authorList>
    </citation>
    <scope>NUCLEOTIDE SEQUENCE [LARGE SCALE GENOMIC DNA]</scope>
    <source>
        <strain evidence="1">ULC129bin1</strain>
    </source>
</reference>
<evidence type="ECO:0000313" key="2">
    <source>
        <dbReference type="Proteomes" id="UP000249354"/>
    </source>
</evidence>
<gene>
    <name evidence="1" type="ORF">DCF25_14250</name>
</gene>
<proteinExistence type="predicted"/>
<sequence length="147" mass="16051">MSIFNKVFGKGVSEKIALNSAEAFAAIALVAIASDGYLSESEETEMKMRLGRMRLFKSSMDSFERTKDYLVDALKKHGPSELIQCAKASLPPTLAPTAFTIAVDLVFSDGTVSSEEQSFIDDLRQILAIPDEMALKIVEVITIKNQG</sequence>